<dbReference type="PANTHER" id="PTHR37299:SF1">
    <property type="entry name" value="STAGE 0 SPORULATION PROTEIN A HOMOLOG"/>
    <property type="match status" value="1"/>
</dbReference>
<dbReference type="GO" id="GO:0000156">
    <property type="term" value="F:phosphorelay response regulator activity"/>
    <property type="evidence" value="ECO:0007669"/>
    <property type="project" value="InterPro"/>
</dbReference>
<gene>
    <name evidence="3" type="ORF">C8P68_10370</name>
</gene>
<dbReference type="Gene3D" id="2.40.50.1020">
    <property type="entry name" value="LytTr DNA-binding domain"/>
    <property type="match status" value="1"/>
</dbReference>
<reference evidence="3 4" key="1">
    <citation type="submission" date="2018-04" db="EMBL/GenBank/DDBJ databases">
        <title>Genomic Encyclopedia of Archaeal and Bacterial Type Strains, Phase II (KMG-II): from individual species to whole genera.</title>
        <authorList>
            <person name="Goeker M."/>
        </authorList>
    </citation>
    <scope>NUCLEOTIDE SEQUENCE [LARGE SCALE GENOMIC DNA]</scope>
    <source>
        <strain evidence="3 4">DSM 26809</strain>
    </source>
</reference>
<feature type="modified residue" description="4-aspartylphosphate" evidence="1">
    <location>
        <position position="56"/>
    </location>
</feature>
<keyword evidence="4" id="KW-1185">Reference proteome</keyword>
<dbReference type="SMART" id="SM00448">
    <property type="entry name" value="REC"/>
    <property type="match status" value="1"/>
</dbReference>
<dbReference type="AlphaFoldDB" id="A0A2T5JAK7"/>
<organism evidence="3 4">
    <name type="scientific">Mucilaginibacter yixingensis</name>
    <dbReference type="NCBI Taxonomy" id="1295612"/>
    <lineage>
        <taxon>Bacteria</taxon>
        <taxon>Pseudomonadati</taxon>
        <taxon>Bacteroidota</taxon>
        <taxon>Sphingobacteriia</taxon>
        <taxon>Sphingobacteriales</taxon>
        <taxon>Sphingobacteriaceae</taxon>
        <taxon>Mucilaginibacter</taxon>
    </lineage>
</organism>
<dbReference type="OrthoDB" id="9787344at2"/>
<dbReference type="Proteomes" id="UP000244168">
    <property type="component" value="Unassembled WGS sequence"/>
</dbReference>
<evidence type="ECO:0000256" key="1">
    <source>
        <dbReference type="PROSITE-ProRule" id="PRU00169"/>
    </source>
</evidence>
<comment type="caution">
    <text evidence="3">The sequence shown here is derived from an EMBL/GenBank/DDBJ whole genome shotgun (WGS) entry which is preliminary data.</text>
</comment>
<dbReference type="Pfam" id="PF00072">
    <property type="entry name" value="Response_reg"/>
    <property type="match status" value="1"/>
</dbReference>
<proteinExistence type="predicted"/>
<evidence type="ECO:0000259" key="2">
    <source>
        <dbReference type="PROSITE" id="PS50110"/>
    </source>
</evidence>
<dbReference type="Pfam" id="PF04397">
    <property type="entry name" value="LytTR"/>
    <property type="match status" value="1"/>
</dbReference>
<dbReference type="SMART" id="SM00850">
    <property type="entry name" value="LytTR"/>
    <property type="match status" value="1"/>
</dbReference>
<name>A0A2T5JAK7_9SPHI</name>
<dbReference type="Gene3D" id="3.40.50.2300">
    <property type="match status" value="1"/>
</dbReference>
<sequence length="253" mass="29044">MLKCLIIDDEQFSVDAILKYMGMLPRLELAGIFLDPVEAMNKIVVMDEPVDIIFMDIDMPNLSGIELAAIVRSKTQKLIFTTSYSQYAYEAYEVNGDAFLLKPFSFSKFSATINRLFPPVTSAPPVKRFDEDYFLVKNKDENLRMVNIAFSDVVAFESFNNYVKIYLADEKIITAYLTLKDINDLVATRTEFQQFHRAFVISTRHISYIEGSQVKMTNMLQFNVGDRYKETFNSYISDQLLKTGRKAKGDQDA</sequence>
<dbReference type="EMBL" id="QAOQ01000003">
    <property type="protein sequence ID" value="PTQ97911.1"/>
    <property type="molecule type" value="Genomic_DNA"/>
</dbReference>
<accession>A0A2T5JAK7</accession>
<feature type="domain" description="Response regulatory" evidence="2">
    <location>
        <begin position="3"/>
        <end position="117"/>
    </location>
</feature>
<dbReference type="SUPFAM" id="SSF52172">
    <property type="entry name" value="CheY-like"/>
    <property type="match status" value="1"/>
</dbReference>
<dbReference type="PANTHER" id="PTHR37299">
    <property type="entry name" value="TRANSCRIPTIONAL REGULATOR-RELATED"/>
    <property type="match status" value="1"/>
</dbReference>
<keyword evidence="1" id="KW-0597">Phosphoprotein</keyword>
<dbReference type="GO" id="GO:0003677">
    <property type="term" value="F:DNA binding"/>
    <property type="evidence" value="ECO:0007669"/>
    <property type="project" value="InterPro"/>
</dbReference>
<protein>
    <submittedName>
        <fullName evidence="3">LytTR family two component transcriptional regulator</fullName>
    </submittedName>
</protein>
<dbReference type="RefSeq" id="WP_107828109.1">
    <property type="nucleotide sequence ID" value="NZ_CP160205.1"/>
</dbReference>
<evidence type="ECO:0000313" key="4">
    <source>
        <dbReference type="Proteomes" id="UP000244168"/>
    </source>
</evidence>
<dbReference type="PROSITE" id="PS50110">
    <property type="entry name" value="RESPONSE_REGULATORY"/>
    <property type="match status" value="1"/>
</dbReference>
<dbReference type="InterPro" id="IPR046947">
    <property type="entry name" value="LytR-like"/>
</dbReference>
<dbReference type="InterPro" id="IPR011006">
    <property type="entry name" value="CheY-like_superfamily"/>
</dbReference>
<dbReference type="InterPro" id="IPR001789">
    <property type="entry name" value="Sig_transdc_resp-reg_receiver"/>
</dbReference>
<dbReference type="InterPro" id="IPR007492">
    <property type="entry name" value="LytTR_DNA-bd_dom"/>
</dbReference>
<evidence type="ECO:0000313" key="3">
    <source>
        <dbReference type="EMBL" id="PTQ97911.1"/>
    </source>
</evidence>